<dbReference type="Proteomes" id="UP001230649">
    <property type="component" value="Unassembled WGS sequence"/>
</dbReference>
<sequence>MSVNGASSAVEEPKWGRGEHKPLTTDRDVDSSSFLAVLIAGGNDWPRLGNKAKGSTVNEDLLSPHIVRSLSNIKIVKLWSGCTALHVVCIDIYGNVHFVGRNTFGCFGISSAILPQTPPEFAYKVAAKSLPGATATTRIVQAACARHHTVLVGSEGQVWVAGKNDVGQCGVAVDSNKKEINTWTKVKGKWEQDAAKVVQLLTLFTSIGERIVSAGKTAFDYDDGPLLIKPFTDRKIVQIASGQQHSLAMSDDGYVWAWGFAGYGRLGLGDQKDRLVPTLIPQFTGSNIMTRASHITCGPSSSVVIDRQKMKVQDDRRWFKWFAIYIADIMSCKILAVACGGNGNFLITPADATEVMCVAFGQGCANGELGLGEDQPKNATKPVRIAPLNGLDAFEWVSIEVTYTMFVLTQLLISVAASAYTTYWLVHPNSKSSDLERWPLDIPSPDDCIVCGKDIKNNNPLECEKCDKPYHLGCLSPPLTEVPEGEWFCPQCTSEAEDPDWAPAFPSKDQIEGATESLNGADVGKGEKESTPAGDKVGSKRKSVAAGGGPSKRKK</sequence>
<proteinExistence type="predicted"/>
<dbReference type="EMBL" id="JASBWS010000025">
    <property type="protein sequence ID" value="KAJ9110156.1"/>
    <property type="molecule type" value="Genomic_DNA"/>
</dbReference>
<organism evidence="1 2">
    <name type="scientific">Naganishia adeliensis</name>
    <dbReference type="NCBI Taxonomy" id="92952"/>
    <lineage>
        <taxon>Eukaryota</taxon>
        <taxon>Fungi</taxon>
        <taxon>Dikarya</taxon>
        <taxon>Basidiomycota</taxon>
        <taxon>Agaricomycotina</taxon>
        <taxon>Tremellomycetes</taxon>
        <taxon>Filobasidiales</taxon>
        <taxon>Filobasidiaceae</taxon>
        <taxon>Naganishia</taxon>
    </lineage>
</organism>
<keyword evidence="2" id="KW-1185">Reference proteome</keyword>
<comment type="caution">
    <text evidence="1">The sequence shown here is derived from an EMBL/GenBank/DDBJ whole genome shotgun (WGS) entry which is preliminary data.</text>
</comment>
<gene>
    <name evidence="1" type="ORF">QFC20_003008</name>
</gene>
<evidence type="ECO:0000313" key="1">
    <source>
        <dbReference type="EMBL" id="KAJ9110156.1"/>
    </source>
</evidence>
<evidence type="ECO:0000313" key="2">
    <source>
        <dbReference type="Proteomes" id="UP001230649"/>
    </source>
</evidence>
<reference evidence="1" key="1">
    <citation type="submission" date="2023-04" db="EMBL/GenBank/DDBJ databases">
        <title>Draft Genome sequencing of Naganishia species isolated from polar environments using Oxford Nanopore Technology.</title>
        <authorList>
            <person name="Leo P."/>
            <person name="Venkateswaran K."/>
        </authorList>
    </citation>
    <scope>NUCLEOTIDE SEQUENCE</scope>
    <source>
        <strain evidence="1">MNA-CCFEE 5262</strain>
    </source>
</reference>
<name>A0ACC2WH43_9TREE</name>
<protein>
    <submittedName>
        <fullName evidence="1">Uncharacterized protein</fullName>
    </submittedName>
</protein>
<accession>A0ACC2WH43</accession>